<keyword evidence="4" id="KW-0378">Hydrolase</keyword>
<dbReference type="InterPro" id="IPR053145">
    <property type="entry name" value="AB_hydrolase_Est10"/>
</dbReference>
<dbReference type="OrthoDB" id="9765647at2"/>
<feature type="transmembrane region" description="Helical" evidence="2">
    <location>
        <begin position="378"/>
        <end position="400"/>
    </location>
</feature>
<dbReference type="STRING" id="593907.Celgi_1240"/>
<evidence type="ECO:0000256" key="1">
    <source>
        <dbReference type="SAM" id="MobiDB-lite"/>
    </source>
</evidence>
<evidence type="ECO:0000259" key="3">
    <source>
        <dbReference type="Pfam" id="PF08840"/>
    </source>
</evidence>
<keyword evidence="2" id="KW-0472">Membrane</keyword>
<feature type="transmembrane region" description="Helical" evidence="2">
    <location>
        <begin position="429"/>
        <end position="449"/>
    </location>
</feature>
<proteinExistence type="predicted"/>
<dbReference type="SUPFAM" id="SSF53474">
    <property type="entry name" value="alpha/beta-Hydrolases"/>
    <property type="match status" value="1"/>
</dbReference>
<evidence type="ECO:0000256" key="2">
    <source>
        <dbReference type="SAM" id="Phobius"/>
    </source>
</evidence>
<dbReference type="InterPro" id="IPR014940">
    <property type="entry name" value="BAAT_C"/>
</dbReference>
<dbReference type="Gene3D" id="3.40.50.1820">
    <property type="entry name" value="alpha/beta hydrolase"/>
    <property type="match status" value="1"/>
</dbReference>
<feature type="transmembrane region" description="Helical" evidence="2">
    <location>
        <begin position="503"/>
        <end position="529"/>
    </location>
</feature>
<reference evidence="5" key="1">
    <citation type="submission" date="2011-04" db="EMBL/GenBank/DDBJ databases">
        <title>Complete sequence of Cellvibrio gilvus ATCC 13127.</title>
        <authorList>
            <person name="Lucas S."/>
            <person name="Han J."/>
            <person name="Lapidus A."/>
            <person name="Cheng J.-F."/>
            <person name="Goodwin L."/>
            <person name="Pitluck S."/>
            <person name="Peters L."/>
            <person name="Munk A."/>
            <person name="Detter J.C."/>
            <person name="Han C."/>
            <person name="Tapia R."/>
            <person name="Land M."/>
            <person name="Hauser L."/>
            <person name="Kyrpides N."/>
            <person name="Ivanova N."/>
            <person name="Ovchinnikova G."/>
            <person name="Pagani I."/>
            <person name="Mead D."/>
            <person name="Brumm P."/>
            <person name="Woyke T."/>
        </authorList>
    </citation>
    <scope>NUCLEOTIDE SEQUENCE [LARGE SCALE GENOMIC DNA]</scope>
    <source>
        <strain evidence="5">ATCC 13127 / NRRL B-14078</strain>
    </source>
</reference>
<dbReference type="eggNOG" id="COG1506">
    <property type="taxonomic scope" value="Bacteria"/>
</dbReference>
<keyword evidence="2" id="KW-0812">Transmembrane</keyword>
<dbReference type="InterPro" id="IPR029058">
    <property type="entry name" value="AB_hydrolase_fold"/>
</dbReference>
<keyword evidence="5" id="KW-1185">Reference proteome</keyword>
<dbReference type="KEGG" id="cga:Celgi_1240"/>
<dbReference type="Proteomes" id="UP000000485">
    <property type="component" value="Chromosome"/>
</dbReference>
<sequence>MTVTRPAPATDATAPGVGAPRRDAREHHLSGGYRVLASTVLGIVVLAALGALMGPQWDPVPLTDPLVVSSRDTAIGSAPALPTYDVRTRVVTVQLDGATVRAQVNEPVGAPPGPGVVFLHGAGTGSYTEAFVEQARALATAGVVTLVPDKRLDTYSARYRDYVGMARDYQRSVELVRSLPTVDPDRVGVYAESEGAWIAPVMAAADERLAFVVLVSAPVVPPREQAAFAADSYLRNTGVPHGVFRAIPRAVGMAIPGGGFEYVDFDVTSYQRRMSQPVLMVYGTGDASMPIVQGAEQVIRDTAIAGNGAVTVRYYAGATHGIKVDEQIVPAFLRDMTGWVVGLPATAHAEPKIAGDQPEQQYLAMPVPEPRWLHNGDVVALITIAAIAGIVLAGMVGGVARGVRTLTVRRTGVPAPAGAPRFAGGVVRWATALGVGAVATVVALVWYIFAIARLALEYEHNAWVVQGGWVAVRLLGIAVVGAAVLLSRAVVRARTRGVPAAPGAVRVVVLGLLLVCSSVLLVVLAYWGVYQLGI</sequence>
<dbReference type="HOGENOM" id="CLU_038552_0_0_11"/>
<feature type="domain" description="BAAT/Acyl-CoA thioester hydrolase C-terminal" evidence="3">
    <location>
        <begin position="170"/>
        <end position="323"/>
    </location>
</feature>
<dbReference type="PANTHER" id="PTHR43265">
    <property type="entry name" value="ESTERASE ESTD"/>
    <property type="match status" value="1"/>
</dbReference>
<name>F8A1V2_CELGA</name>
<accession>F8A1V2</accession>
<dbReference type="EMBL" id="CP002665">
    <property type="protein sequence ID" value="AEI11759.1"/>
    <property type="molecule type" value="Genomic_DNA"/>
</dbReference>
<feature type="transmembrane region" description="Helical" evidence="2">
    <location>
        <begin position="469"/>
        <end position="491"/>
    </location>
</feature>
<dbReference type="PANTHER" id="PTHR43265:SF1">
    <property type="entry name" value="ESTERASE ESTD"/>
    <property type="match status" value="1"/>
</dbReference>
<gene>
    <name evidence="4" type="ordered locus">Celgi_1240</name>
</gene>
<keyword evidence="2" id="KW-1133">Transmembrane helix</keyword>
<organism evidence="4 5">
    <name type="scientific">Cellulomonas gilvus (strain ATCC 13127 / NRRL B-14078)</name>
    <name type="common">Cellvibrio gilvus</name>
    <dbReference type="NCBI Taxonomy" id="593907"/>
    <lineage>
        <taxon>Bacteria</taxon>
        <taxon>Bacillati</taxon>
        <taxon>Actinomycetota</taxon>
        <taxon>Actinomycetes</taxon>
        <taxon>Micrococcales</taxon>
        <taxon>Cellulomonadaceae</taxon>
        <taxon>Cellulomonas</taxon>
    </lineage>
</organism>
<feature type="transmembrane region" description="Helical" evidence="2">
    <location>
        <begin position="31"/>
        <end position="53"/>
    </location>
</feature>
<dbReference type="RefSeq" id="WP_013883278.1">
    <property type="nucleotide sequence ID" value="NC_015671.1"/>
</dbReference>
<dbReference type="AlphaFoldDB" id="F8A1V2"/>
<feature type="region of interest" description="Disordered" evidence="1">
    <location>
        <begin position="1"/>
        <end position="24"/>
    </location>
</feature>
<dbReference type="Pfam" id="PF08840">
    <property type="entry name" value="BAAT_C"/>
    <property type="match status" value="1"/>
</dbReference>
<evidence type="ECO:0000313" key="5">
    <source>
        <dbReference type="Proteomes" id="UP000000485"/>
    </source>
</evidence>
<evidence type="ECO:0000313" key="4">
    <source>
        <dbReference type="EMBL" id="AEI11759.1"/>
    </source>
</evidence>
<protein>
    <submittedName>
        <fullName evidence="4">Dienelactone hydrolase</fullName>
    </submittedName>
</protein>
<dbReference type="GO" id="GO:0052689">
    <property type="term" value="F:carboxylic ester hydrolase activity"/>
    <property type="evidence" value="ECO:0007669"/>
    <property type="project" value="TreeGrafter"/>
</dbReference>
<feature type="compositionally biased region" description="Low complexity" evidence="1">
    <location>
        <begin position="1"/>
        <end position="19"/>
    </location>
</feature>